<feature type="chain" id="PRO_5046897449" description="DUF5648 domain-containing protein" evidence="5">
    <location>
        <begin position="25"/>
        <end position="472"/>
    </location>
</feature>
<feature type="domain" description="DUF5648" evidence="6">
    <location>
        <begin position="345"/>
        <end position="471"/>
    </location>
</feature>
<feature type="compositionally biased region" description="Polar residues" evidence="4">
    <location>
        <begin position="40"/>
        <end position="62"/>
    </location>
</feature>
<keyword evidence="2" id="KW-0378">Hydrolase</keyword>
<evidence type="ECO:0000256" key="5">
    <source>
        <dbReference type="SAM" id="SignalP"/>
    </source>
</evidence>
<dbReference type="RefSeq" id="WP_207672408.1">
    <property type="nucleotide sequence ID" value="NZ_JAFREM010000008.1"/>
</dbReference>
<evidence type="ECO:0000313" key="8">
    <source>
        <dbReference type="Proteomes" id="UP000664601"/>
    </source>
</evidence>
<dbReference type="PANTHER" id="PTHR34135">
    <property type="entry name" value="LYSOZYME"/>
    <property type="match status" value="1"/>
</dbReference>
<feature type="compositionally biased region" description="Low complexity" evidence="4">
    <location>
        <begin position="72"/>
        <end position="82"/>
    </location>
</feature>
<evidence type="ECO:0000256" key="1">
    <source>
        <dbReference type="ARBA" id="ARBA00010646"/>
    </source>
</evidence>
<comment type="caution">
    <text evidence="7">The sequence shown here is derived from an EMBL/GenBank/DDBJ whole genome shotgun (WGS) entry which is preliminary data.</text>
</comment>
<evidence type="ECO:0000313" key="7">
    <source>
        <dbReference type="EMBL" id="MBO1305465.1"/>
    </source>
</evidence>
<sequence length="472" mass="51730">MKKRLLGLSFFAVFCLNINATVYAEDMPTTASSEQITTSFTGSGTEVQATDTADTSTVTESSLEVPGNAQAEEPVQETTVSEETTEQAENPSEITTDEGTFYLPSGRSDAPSLFRAARATLPSVPATNNNTPTKSFIDVSSHNGTISVAAYQSMKNYGVTGVVVKLTQGTWYTNPYAASQINNARAAGLKVSAYHYSEFTTDAAAIAEANYFAASANSLGLDKGTVMVNDIEEPNIAGKGDHTSNSRAFATRLNQHGFGNVRHYVGLYWITSGRINAGALGNKNIWVAAYPYNLSQENFYTQYGAWQWSSQLRFPNVNSNFDISADYTGAFSNPAPSVPENTVAMHRLYNPNSSEHFYTQNGIEKDILVSKGWRYEGIGWNAPTSGAPVYRLYNPNAGDHHYTLDFNEKESLVKAGWRYEGISWYSGGGITLLRLYNPNAKAGAHHYTMNVNEKDNLVRLGWRYEGLAWYGK</sequence>
<feature type="signal peptide" evidence="5">
    <location>
        <begin position="1"/>
        <end position="24"/>
    </location>
</feature>
<evidence type="ECO:0000256" key="3">
    <source>
        <dbReference type="ARBA" id="ARBA00023295"/>
    </source>
</evidence>
<proteinExistence type="inferred from homology"/>
<keyword evidence="3" id="KW-0326">Glycosidase</keyword>
<dbReference type="InterPro" id="IPR002053">
    <property type="entry name" value="Glyco_hydro_25"/>
</dbReference>
<accession>A0ABS3L782</accession>
<dbReference type="Gene3D" id="3.20.20.80">
    <property type="entry name" value="Glycosidases"/>
    <property type="match status" value="1"/>
</dbReference>
<keyword evidence="8" id="KW-1185">Reference proteome</keyword>
<dbReference type="SUPFAM" id="SSF51445">
    <property type="entry name" value="(Trans)glycosidases"/>
    <property type="match status" value="1"/>
</dbReference>
<protein>
    <recommendedName>
        <fullName evidence="6">DUF5648 domain-containing protein</fullName>
    </recommendedName>
</protein>
<dbReference type="PROSITE" id="PS51904">
    <property type="entry name" value="GLYCOSYL_HYDROL_F25_2"/>
    <property type="match status" value="1"/>
</dbReference>
<dbReference type="Proteomes" id="UP000664601">
    <property type="component" value="Unassembled WGS sequence"/>
</dbReference>
<name>A0ABS3L782_9ENTE</name>
<evidence type="ECO:0000256" key="4">
    <source>
        <dbReference type="SAM" id="MobiDB-lite"/>
    </source>
</evidence>
<comment type="similarity">
    <text evidence="1">Belongs to the glycosyl hydrolase 25 family.</text>
</comment>
<reference evidence="7 8" key="1">
    <citation type="submission" date="2021-03" db="EMBL/GenBank/DDBJ databases">
        <title>Enterococcal diversity collection.</title>
        <authorList>
            <person name="Gilmore M.S."/>
            <person name="Schwartzman J."/>
            <person name="Van Tyne D."/>
            <person name="Martin M."/>
            <person name="Earl A.M."/>
            <person name="Manson A.L."/>
            <person name="Straub T."/>
            <person name="Salamzade R."/>
            <person name="Saavedra J."/>
            <person name="Lebreton F."/>
            <person name="Prichula J."/>
            <person name="Schaufler K."/>
            <person name="Gaca A."/>
            <person name="Sgardioli B."/>
            <person name="Wagenaar J."/>
            <person name="Strong T."/>
        </authorList>
    </citation>
    <scope>NUCLEOTIDE SEQUENCE [LARGE SCALE GENOMIC DNA]</scope>
    <source>
        <strain evidence="7 8">669A</strain>
    </source>
</reference>
<dbReference type="SMART" id="SM00641">
    <property type="entry name" value="Glyco_25"/>
    <property type="match status" value="1"/>
</dbReference>
<evidence type="ECO:0000256" key="2">
    <source>
        <dbReference type="ARBA" id="ARBA00022801"/>
    </source>
</evidence>
<dbReference type="InterPro" id="IPR017853">
    <property type="entry name" value="GH"/>
</dbReference>
<dbReference type="InterPro" id="IPR043708">
    <property type="entry name" value="DUF5648"/>
</dbReference>
<keyword evidence="5" id="KW-0732">Signal</keyword>
<dbReference type="EMBL" id="JAFREM010000008">
    <property type="protein sequence ID" value="MBO1305465.1"/>
    <property type="molecule type" value="Genomic_DNA"/>
</dbReference>
<dbReference type="InterPro" id="IPR018077">
    <property type="entry name" value="Glyco_hydro_fam25_subgr"/>
</dbReference>
<dbReference type="Pfam" id="PF18885">
    <property type="entry name" value="DUF5648"/>
    <property type="match status" value="1"/>
</dbReference>
<evidence type="ECO:0000259" key="6">
    <source>
        <dbReference type="Pfam" id="PF18885"/>
    </source>
</evidence>
<feature type="region of interest" description="Disordered" evidence="4">
    <location>
        <begin position="40"/>
        <end position="102"/>
    </location>
</feature>
<dbReference type="Pfam" id="PF01183">
    <property type="entry name" value="Glyco_hydro_25"/>
    <property type="match status" value="1"/>
</dbReference>
<organism evidence="7 8">
    <name type="scientific">Candidatus Enterococcus moelleringii</name>
    <dbReference type="NCBI Taxonomy" id="2815325"/>
    <lineage>
        <taxon>Bacteria</taxon>
        <taxon>Bacillati</taxon>
        <taxon>Bacillota</taxon>
        <taxon>Bacilli</taxon>
        <taxon>Lactobacillales</taxon>
        <taxon>Enterococcaceae</taxon>
        <taxon>Enterococcus</taxon>
    </lineage>
</organism>
<dbReference type="CDD" id="cd06522">
    <property type="entry name" value="GH25_AtlA-like"/>
    <property type="match status" value="1"/>
</dbReference>
<dbReference type="PANTHER" id="PTHR34135:SF2">
    <property type="entry name" value="LYSOZYME"/>
    <property type="match status" value="1"/>
</dbReference>
<gene>
    <name evidence="7" type="ORF">JZO70_04795</name>
</gene>